<evidence type="ECO:0000313" key="1">
    <source>
        <dbReference type="EMBL" id="KAG0497000.1"/>
    </source>
</evidence>
<dbReference type="OrthoDB" id="2143914at2759"/>
<organism evidence="1 2">
    <name type="scientific">Vanilla planifolia</name>
    <name type="common">Vanilla</name>
    <dbReference type="NCBI Taxonomy" id="51239"/>
    <lineage>
        <taxon>Eukaryota</taxon>
        <taxon>Viridiplantae</taxon>
        <taxon>Streptophyta</taxon>
        <taxon>Embryophyta</taxon>
        <taxon>Tracheophyta</taxon>
        <taxon>Spermatophyta</taxon>
        <taxon>Magnoliopsida</taxon>
        <taxon>Liliopsida</taxon>
        <taxon>Asparagales</taxon>
        <taxon>Orchidaceae</taxon>
        <taxon>Vanilloideae</taxon>
        <taxon>Vanilleae</taxon>
        <taxon>Vanilla</taxon>
    </lineage>
</organism>
<accession>A0A835RR48</accession>
<gene>
    <name evidence="1" type="ORF">HPP92_001691</name>
</gene>
<dbReference type="EMBL" id="JADCNL010000001">
    <property type="protein sequence ID" value="KAG0497000.1"/>
    <property type="molecule type" value="Genomic_DNA"/>
</dbReference>
<comment type="caution">
    <text evidence="1">The sequence shown here is derived from an EMBL/GenBank/DDBJ whole genome shotgun (WGS) entry which is preliminary data.</text>
</comment>
<dbReference type="AlphaFoldDB" id="A0A835RR48"/>
<protein>
    <submittedName>
        <fullName evidence="1">Uncharacterized protein</fullName>
    </submittedName>
</protein>
<evidence type="ECO:0000313" key="2">
    <source>
        <dbReference type="Proteomes" id="UP000636800"/>
    </source>
</evidence>
<dbReference type="Proteomes" id="UP000636800">
    <property type="component" value="Chromosome 1"/>
</dbReference>
<name>A0A835RR48_VANPL</name>
<keyword evidence="2" id="KW-1185">Reference proteome</keyword>
<sequence length="96" mass="10225">MSFVSASRAPLCSRLAQESDACGDVHRLPLGTRVRACENSSLVALLYVAGATCWEKRCAEDAYRFASLCAQAPGCGRAVLSLFDGGCIWTGYVQGM</sequence>
<proteinExistence type="predicted"/>
<reference evidence="1 2" key="1">
    <citation type="journal article" date="2020" name="Nat. Food">
        <title>A phased Vanilla planifolia genome enables genetic improvement of flavour and production.</title>
        <authorList>
            <person name="Hasing T."/>
            <person name="Tang H."/>
            <person name="Brym M."/>
            <person name="Khazi F."/>
            <person name="Huang T."/>
            <person name="Chambers A.H."/>
        </authorList>
    </citation>
    <scope>NUCLEOTIDE SEQUENCE [LARGE SCALE GENOMIC DNA]</scope>
    <source>
        <tissue evidence="1">Leaf</tissue>
    </source>
</reference>